<sequence length="268" mass="29485">MSPRRKYAKTFVMGFMHSMEYRTDFALSLLSGIFPVGVQLFLWNAVYGSSQESVYGYTKLEVIGYTLLAALFAKMMATGFEYEISKDIKDGQLSKFIVQPIRYGPYRLSRFLGEKGPQLIVLAVLAGIACVLLRNYAGLDITGTGLLLCAAALIVSVLLNFLIYYCLSTVSFWLLEVWGIFYTFALISLLASGGVFPIDMFGPVVQQALGVLPFPYLVFFPVHIALGRVDGDALLQGFGVQFAWIAVLIALTGALWRAGLRKYESAGG</sequence>
<reference evidence="2 3" key="1">
    <citation type="submission" date="2020-08" db="EMBL/GenBank/DDBJ databases">
        <title>Cohnella phylogeny.</title>
        <authorList>
            <person name="Dunlap C."/>
        </authorList>
    </citation>
    <scope>NUCLEOTIDE SEQUENCE [LARGE SCALE GENOMIC DNA]</scope>
    <source>
        <strain evidence="2 3">DSM 25239</strain>
    </source>
</reference>
<feature type="transmembrane region" description="Helical" evidence="1">
    <location>
        <begin position="119"/>
        <end position="137"/>
    </location>
</feature>
<feature type="transmembrane region" description="Helical" evidence="1">
    <location>
        <begin position="62"/>
        <end position="80"/>
    </location>
</feature>
<feature type="transmembrane region" description="Helical" evidence="1">
    <location>
        <begin position="204"/>
        <end position="226"/>
    </location>
</feature>
<accession>A0A841U3S0</accession>
<keyword evidence="1" id="KW-1133">Transmembrane helix</keyword>
<keyword evidence="1" id="KW-0472">Membrane</keyword>
<feature type="transmembrane region" description="Helical" evidence="1">
    <location>
        <begin position="21"/>
        <end position="42"/>
    </location>
</feature>
<feature type="transmembrane region" description="Helical" evidence="1">
    <location>
        <begin position="179"/>
        <end position="198"/>
    </location>
</feature>
<keyword evidence="1" id="KW-0812">Transmembrane</keyword>
<comment type="caution">
    <text evidence="2">The sequence shown here is derived from an EMBL/GenBank/DDBJ whole genome shotgun (WGS) entry which is preliminary data.</text>
</comment>
<dbReference type="PANTHER" id="PTHR36832">
    <property type="entry name" value="SLR1174 PROTEIN-RELATED"/>
    <property type="match status" value="1"/>
</dbReference>
<dbReference type="PANTHER" id="PTHR36832:SF1">
    <property type="entry name" value="SLR1174 PROTEIN"/>
    <property type="match status" value="1"/>
</dbReference>
<organism evidence="2 3">
    <name type="scientific">Cohnella xylanilytica</name>
    <dbReference type="NCBI Taxonomy" id="557555"/>
    <lineage>
        <taxon>Bacteria</taxon>
        <taxon>Bacillati</taxon>
        <taxon>Bacillota</taxon>
        <taxon>Bacilli</taxon>
        <taxon>Bacillales</taxon>
        <taxon>Paenibacillaceae</taxon>
        <taxon>Cohnella</taxon>
    </lineage>
</organism>
<feature type="transmembrane region" description="Helical" evidence="1">
    <location>
        <begin position="143"/>
        <end position="167"/>
    </location>
</feature>
<protein>
    <submittedName>
        <fullName evidence="2">ABC-2 family transporter protein</fullName>
    </submittedName>
</protein>
<proteinExistence type="predicted"/>
<dbReference type="Pfam" id="PF06182">
    <property type="entry name" value="ABC2_membrane_6"/>
    <property type="match status" value="1"/>
</dbReference>
<evidence type="ECO:0000313" key="2">
    <source>
        <dbReference type="EMBL" id="MBB6695236.1"/>
    </source>
</evidence>
<dbReference type="AlphaFoldDB" id="A0A841U3S0"/>
<dbReference type="EMBL" id="JACJVR010000119">
    <property type="protein sequence ID" value="MBB6695236.1"/>
    <property type="molecule type" value="Genomic_DNA"/>
</dbReference>
<dbReference type="Proteomes" id="UP000553776">
    <property type="component" value="Unassembled WGS sequence"/>
</dbReference>
<gene>
    <name evidence="2" type="ORF">H7B90_27955</name>
</gene>
<feature type="transmembrane region" description="Helical" evidence="1">
    <location>
        <begin position="233"/>
        <end position="256"/>
    </location>
</feature>
<evidence type="ECO:0000313" key="3">
    <source>
        <dbReference type="Proteomes" id="UP000553776"/>
    </source>
</evidence>
<keyword evidence="3" id="KW-1185">Reference proteome</keyword>
<name>A0A841U3S0_9BACL</name>
<evidence type="ECO:0000256" key="1">
    <source>
        <dbReference type="SAM" id="Phobius"/>
    </source>
</evidence>
<dbReference type="InterPro" id="IPR010390">
    <property type="entry name" value="ABC-2_transporter-like"/>
</dbReference>